<accession>A0A5B7KB34</accession>
<organism evidence="1 2">
    <name type="scientific">Portunus trituberculatus</name>
    <name type="common">Swimming crab</name>
    <name type="synonym">Neptunus trituberculatus</name>
    <dbReference type="NCBI Taxonomy" id="210409"/>
    <lineage>
        <taxon>Eukaryota</taxon>
        <taxon>Metazoa</taxon>
        <taxon>Ecdysozoa</taxon>
        <taxon>Arthropoda</taxon>
        <taxon>Crustacea</taxon>
        <taxon>Multicrustacea</taxon>
        <taxon>Malacostraca</taxon>
        <taxon>Eumalacostraca</taxon>
        <taxon>Eucarida</taxon>
        <taxon>Decapoda</taxon>
        <taxon>Pleocyemata</taxon>
        <taxon>Brachyura</taxon>
        <taxon>Eubrachyura</taxon>
        <taxon>Portunoidea</taxon>
        <taxon>Portunidae</taxon>
        <taxon>Portuninae</taxon>
        <taxon>Portunus</taxon>
    </lineage>
</organism>
<gene>
    <name evidence="1" type="ORF">E2C01_097370</name>
</gene>
<protein>
    <submittedName>
        <fullName evidence="1">Uncharacterized protein</fullName>
    </submittedName>
</protein>
<evidence type="ECO:0000313" key="2">
    <source>
        <dbReference type="Proteomes" id="UP000324222"/>
    </source>
</evidence>
<evidence type="ECO:0000313" key="1">
    <source>
        <dbReference type="EMBL" id="MPD01825.1"/>
    </source>
</evidence>
<dbReference type="AlphaFoldDB" id="A0A5B7KB34"/>
<proteinExistence type="predicted"/>
<keyword evidence="2" id="KW-1185">Reference proteome</keyword>
<reference evidence="1 2" key="1">
    <citation type="submission" date="2019-05" db="EMBL/GenBank/DDBJ databases">
        <title>Another draft genome of Portunus trituberculatus and its Hox gene families provides insights of decapod evolution.</title>
        <authorList>
            <person name="Jeong J.-H."/>
            <person name="Song I."/>
            <person name="Kim S."/>
            <person name="Choi T."/>
            <person name="Kim D."/>
            <person name="Ryu S."/>
            <person name="Kim W."/>
        </authorList>
    </citation>
    <scope>NUCLEOTIDE SEQUENCE [LARGE SCALE GENOMIC DNA]</scope>
    <source>
        <tissue evidence="1">Muscle</tissue>
    </source>
</reference>
<name>A0A5B7KB34_PORTR</name>
<sequence length="107" mass="11867">MPHPGGAAPSPTLQYQEIQRKEIYFRFTCKLHHDFRTKNISVDTPRQNVSLMEIYFLRSLLLSSPPARHASLCLATSTLTRLTGRGPAASPPVCITGTTFAATDHRT</sequence>
<dbReference type="Proteomes" id="UP000324222">
    <property type="component" value="Unassembled WGS sequence"/>
</dbReference>
<comment type="caution">
    <text evidence="1">The sequence shown here is derived from an EMBL/GenBank/DDBJ whole genome shotgun (WGS) entry which is preliminary data.</text>
</comment>
<dbReference type="EMBL" id="VSRR010128748">
    <property type="protein sequence ID" value="MPD01825.1"/>
    <property type="molecule type" value="Genomic_DNA"/>
</dbReference>